<dbReference type="Proteomes" id="UP001200110">
    <property type="component" value="Unassembled WGS sequence"/>
</dbReference>
<protein>
    <submittedName>
        <fullName evidence="2">Uncharacterized protein</fullName>
    </submittedName>
</protein>
<dbReference type="RefSeq" id="WP_236997702.1">
    <property type="nucleotide sequence ID" value="NZ_JAKKOR010000006.1"/>
</dbReference>
<accession>A0ABS9ISG7</accession>
<comment type="caution">
    <text evidence="2">The sequence shown here is derived from an EMBL/GenBank/DDBJ whole genome shotgun (WGS) entry which is preliminary data.</text>
</comment>
<evidence type="ECO:0000256" key="1">
    <source>
        <dbReference type="SAM" id="SignalP"/>
    </source>
</evidence>
<gene>
    <name evidence="2" type="ORF">L5G33_08290</name>
</gene>
<organism evidence="2 3">
    <name type="scientific">Gordonia liuliyuniae</name>
    <dbReference type="NCBI Taxonomy" id="2911517"/>
    <lineage>
        <taxon>Bacteria</taxon>
        <taxon>Bacillati</taxon>
        <taxon>Actinomycetota</taxon>
        <taxon>Actinomycetes</taxon>
        <taxon>Mycobacteriales</taxon>
        <taxon>Gordoniaceae</taxon>
        <taxon>Gordonia</taxon>
    </lineage>
</organism>
<feature type="signal peptide" evidence="1">
    <location>
        <begin position="1"/>
        <end position="30"/>
    </location>
</feature>
<proteinExistence type="predicted"/>
<dbReference type="EMBL" id="JAKKOR010000006">
    <property type="protein sequence ID" value="MCF8588460.1"/>
    <property type="molecule type" value="Genomic_DNA"/>
</dbReference>
<evidence type="ECO:0000313" key="2">
    <source>
        <dbReference type="EMBL" id="MCF8588460.1"/>
    </source>
</evidence>
<evidence type="ECO:0000313" key="3">
    <source>
        <dbReference type="Proteomes" id="UP001200110"/>
    </source>
</evidence>
<keyword evidence="3" id="KW-1185">Reference proteome</keyword>
<reference evidence="2 3" key="1">
    <citation type="submission" date="2022-01" db="EMBL/GenBank/DDBJ databases">
        <authorList>
            <person name="Huang Y."/>
        </authorList>
    </citation>
    <scope>NUCLEOTIDE SEQUENCE [LARGE SCALE GENOMIC DNA]</scope>
    <source>
        <strain evidence="2 3">HY366</strain>
    </source>
</reference>
<keyword evidence="1" id="KW-0732">Signal</keyword>
<name>A0ABS9ISG7_9ACTN</name>
<feature type="chain" id="PRO_5045247744" evidence="1">
    <location>
        <begin position="31"/>
        <end position="153"/>
    </location>
</feature>
<sequence>MKSRSAILAITAVGVGVVVAPAVGAGQASATPATTCTMAYLNPNVAPLPLQANSVFEASAGGNGKMTMKVRTDAVSVVGYRQHVSFTWANLDTGRNGGEQWSKRVVGPTNTVTFPGVKTGVGRITFQANVSNTSAVDAKRVTTGQCGTEMKAY</sequence>